<feature type="compositionally biased region" description="Polar residues" evidence="2">
    <location>
        <begin position="318"/>
        <end position="334"/>
    </location>
</feature>
<dbReference type="PANTHER" id="PTHR14164">
    <property type="entry name" value="PERICENTRIOLAR MATERIAL 1-RELATED"/>
    <property type="match status" value="1"/>
</dbReference>
<feature type="region of interest" description="Disordered" evidence="2">
    <location>
        <begin position="1051"/>
        <end position="1105"/>
    </location>
</feature>
<reference evidence="4" key="2">
    <citation type="submission" date="2025-08" db="UniProtKB">
        <authorList>
            <consortium name="Ensembl"/>
        </authorList>
    </citation>
    <scope>IDENTIFICATION</scope>
</reference>
<feature type="compositionally biased region" description="Acidic residues" evidence="2">
    <location>
        <begin position="1942"/>
        <end position="1958"/>
    </location>
</feature>
<accession>A0A8C4MCW4</accession>
<reference evidence="4" key="3">
    <citation type="submission" date="2025-09" db="UniProtKB">
        <authorList>
            <consortium name="Ensembl"/>
        </authorList>
    </citation>
    <scope>IDENTIFICATION</scope>
</reference>
<dbReference type="GO" id="GO:0034454">
    <property type="term" value="P:microtubule anchoring at centrosome"/>
    <property type="evidence" value="ECO:0007669"/>
    <property type="project" value="InterPro"/>
</dbReference>
<feature type="compositionally biased region" description="Acidic residues" evidence="2">
    <location>
        <begin position="756"/>
        <end position="770"/>
    </location>
</feature>
<feature type="region of interest" description="Disordered" evidence="2">
    <location>
        <begin position="1461"/>
        <end position="1483"/>
    </location>
</feature>
<feature type="region of interest" description="Disordered" evidence="2">
    <location>
        <begin position="845"/>
        <end position="865"/>
    </location>
</feature>
<organism evidence="4 5">
    <name type="scientific">Equus asinus</name>
    <name type="common">Donkey</name>
    <name type="synonym">Equus africanus asinus</name>
    <dbReference type="NCBI Taxonomy" id="9793"/>
    <lineage>
        <taxon>Eukaryota</taxon>
        <taxon>Metazoa</taxon>
        <taxon>Chordata</taxon>
        <taxon>Craniata</taxon>
        <taxon>Vertebrata</taxon>
        <taxon>Euteleostomi</taxon>
        <taxon>Mammalia</taxon>
        <taxon>Eutheria</taxon>
        <taxon>Laurasiatheria</taxon>
        <taxon>Perissodactyla</taxon>
        <taxon>Equidae</taxon>
        <taxon>Equus</taxon>
    </lineage>
</organism>
<feature type="domain" description="Pericentriolar material 1 protein C-terminal" evidence="3">
    <location>
        <begin position="1512"/>
        <end position="2142"/>
    </location>
</feature>
<feature type="compositionally biased region" description="Polar residues" evidence="2">
    <location>
        <begin position="501"/>
        <end position="517"/>
    </location>
</feature>
<feature type="region of interest" description="Disordered" evidence="2">
    <location>
        <begin position="661"/>
        <end position="685"/>
    </location>
</feature>
<evidence type="ECO:0000259" key="3">
    <source>
        <dbReference type="Pfam" id="PF15717"/>
    </source>
</evidence>
<feature type="compositionally biased region" description="Polar residues" evidence="2">
    <location>
        <begin position="1065"/>
        <end position="1086"/>
    </location>
</feature>
<dbReference type="GeneTree" id="ENSGT00390000006641"/>
<feature type="region of interest" description="Disordered" evidence="2">
    <location>
        <begin position="111"/>
        <end position="139"/>
    </location>
</feature>
<feature type="region of interest" description="Disordered" evidence="2">
    <location>
        <begin position="1010"/>
        <end position="1029"/>
    </location>
</feature>
<dbReference type="Ensembl" id="ENSEAST00005027524.2">
    <property type="protein sequence ID" value="ENSEASP00005025349.2"/>
    <property type="gene ID" value="ENSEASG00005017185.2"/>
</dbReference>
<evidence type="ECO:0000313" key="5">
    <source>
        <dbReference type="Proteomes" id="UP000694387"/>
    </source>
</evidence>
<feature type="compositionally biased region" description="Acidic residues" evidence="2">
    <location>
        <begin position="664"/>
        <end position="673"/>
    </location>
</feature>
<feature type="compositionally biased region" description="Basic residues" evidence="2">
    <location>
        <begin position="351"/>
        <end position="360"/>
    </location>
</feature>
<name>A0A8C4MCW4_EQUAS</name>
<feature type="region of interest" description="Disordered" evidence="2">
    <location>
        <begin position="754"/>
        <end position="790"/>
    </location>
</feature>
<proteinExistence type="predicted"/>
<feature type="region of interest" description="Disordered" evidence="2">
    <location>
        <begin position="1225"/>
        <end position="1249"/>
    </location>
</feature>
<sequence length="2168" mass="244175">MATGGGPFEEGMNDQDLPNWSNEGVDDRLNNMDWGGQQKKANRSSEKNKKKFGVESDKRVTNDISPESSPGVGRRRTKTPHTFPHSRYMTQMSVPEQAELEKLKQRINFSDLDQRSIGSDSQGRATAANNKRQLSENRKPFNFLPMQINTNRSKDATLSPQKREMIGSAQCKELFASALSNDLLQNCQVSEENGRGEPAMESSQIVSRLVQIRDYITKASSMREDLVEKNERSANVERLTHLIDHLKEQEKSYMKFLQKILARENEEEDVRTIDSAVGSGSVAESTSLNIDVQSEASDTTEASFSLRIRPCIEDKLGNSASQEQVSDIAVTTSPKGKGDRPPQNDRELRPNRKYSRKRGFPSKARDPQQEPMEEIENLKKQHDLLKRMLQQQEQLRALQGRQAALLALQHKAEQAIAVMDDSDKVAGAAPGHPTVPCRQPAHSPFHQREPLRVVAETTGSLSGVSITSELNEELNDLIQRFHNQLRDSQPPAVPDNRRQAESLSLSREVSQSRNPSVSEHLPDEKVQLFSKMRVLQEKKQKMDKLLGELHTLRDQHLNNSSFVPSSVSPQRSVDQRITSSAPSAPVGLAPVVNGESNSLTSSVPYPAASLVSQNESESEGHLNPTEKLQKLNEVRKRLNELRELVHYYEQTSDMMTDAVNENTKDEETEESEYDSEHENSEPVTNIRNPQVAATWNEVNSNSNAQCVSNNRDGRSVNSNCEINNRSAANIRALNMPPSLDCRYNREGEQGIHVAQGEDDEEEEEEAEDEGVSGASLSSHRSSLVDEAPEDAEFEQKISRLMAAKQKLRQLQDLVAMVQDDDAADQGVMSAHTSNLDDFYPAEEDTKQNANNTRGNASKTQKDAGVNEKAREKFYEAKLQQQQRELKQLQEERKKLIEIQEKIQALQKACPDLQLSATSAGNCPTKKYIPAVTSTPTVNENETSTSKSVFEPEDSSVVDNELWSEMRRHEMLREELRQRRKQLEALMAEHQRRQGLAETASPVAVSLRSDASENLCTPQQSRTEKTMATWGGSTQCALDEEGDEDGYLSEGIVRTDEEEEEEEQDASSNDNSSMYPPNSVNHNSYNVKETKNRWKNNRPFSADGNYRPLAKTRQQNISMQRQENLRWVSELSYVEEKEQWQEQINQLKKQLDFSVNICQTLMQDQQTLSCLLQTLLTGPYSVMPSNVASPQVHLIMHQLNQCYTQLTWQQNNVQRLKQMLNELMRQQNQHPEKPGSKERGSSASHPPSPSLFCPFSFPTQPVNLFNLPGFTNFSSFAPGMNFSPLFPSNFGDFSQNISAPTEQQQPLAQNSSGKTEYMAFPKPFESSSSIGAEKQRNQKQPEEEVENSRTPWLHDQEGEVEKPFIKTGFAVSVEKTTNSNRKNQLDTSRRRRQFDEESLESFSSMPDPVDPATVTKTFKTRKASAQASLASKDKTPKSKSKKRHSTQLKSRVKNIGYESASMSSTCEPCKSRNRHSAQTEEPVQAKVFSRKNHEQLDKIIKYSRSTEISSETGSDFSMFEALRDTIYSEVATLISQNESRPHFLIELFHELQLLNTDYLRQRALYALQDIVSRHISENHEKEGENVKSVNSGTWIASNSELTPSESLATTDDETFEKNFEREAHKISEQNDADNASVMSVSSNFEPFATDDLGNTVIHLDQALARMREYERMKTEAESNTNVRCTWIIEDEDGAAATTTTNNLEETPVIENHSSQQPLSEASTVPCPRIDTQQLDRQIKAIMKEVIPFLKEHMDEVCSSQLLTSVRRMVLTLTQQNDESKEFVKFFHKQLGSILQDSLAKFAGRKLKDCGEDLLVEISEVLFNELAFFKLMQDLDNNSITVKQRCKRKIEAAGVIQSYAKEAKRILEGDHGSPAGEIDDEDKDKDETETVKQTQTSEVYDGDGPKNVRSDVSDQEEDEESEECPVSINLSKAETQALTNYGSGEDENEDEEIEEFEEGPVDVQTSLQANTETTEENEHDDQVLQHDFEKSAESKNVPSEQEPSTSKDDQDSTPVKPCYLNILENEQPPNSTVQKDLLNTTDSSKQPNPLPLPLTEIETLVPRVKEVKSAQETPESSLAGSPDTESPVLVNDYEAESGNISQKSDEEDFVKVEDLPLKLTIYSEADLRKKMVEEEQRNHLSGEICEMQTEELAGNSQTLKEPETVGAQSV</sequence>
<dbReference type="GO" id="GO:0071539">
    <property type="term" value="P:protein localization to centrosome"/>
    <property type="evidence" value="ECO:0007669"/>
    <property type="project" value="InterPro"/>
</dbReference>
<feature type="region of interest" description="Disordered" evidence="2">
    <location>
        <begin position="1"/>
        <end position="92"/>
    </location>
</feature>
<dbReference type="InterPro" id="IPR031446">
    <property type="entry name" value="PCM1_C"/>
</dbReference>
<feature type="region of interest" description="Disordered" evidence="2">
    <location>
        <begin position="1374"/>
        <end position="1449"/>
    </location>
</feature>
<feature type="compositionally biased region" description="Polar residues" evidence="2">
    <location>
        <begin position="847"/>
        <end position="858"/>
    </location>
</feature>
<feature type="compositionally biased region" description="Basic and acidic residues" evidence="2">
    <location>
        <begin position="1229"/>
        <end position="1239"/>
    </location>
</feature>
<feature type="coiled-coil region" evidence="1">
    <location>
        <begin position="793"/>
        <end position="820"/>
    </location>
</feature>
<evidence type="ECO:0000256" key="2">
    <source>
        <dbReference type="SAM" id="MobiDB-lite"/>
    </source>
</evidence>
<feature type="compositionally biased region" description="Basic and acidic residues" evidence="2">
    <location>
        <begin position="1978"/>
        <end position="1991"/>
    </location>
</feature>
<dbReference type="GO" id="GO:0034451">
    <property type="term" value="C:centriolar satellite"/>
    <property type="evidence" value="ECO:0007669"/>
    <property type="project" value="TreeGrafter"/>
</dbReference>
<feature type="region of interest" description="Disordered" evidence="2">
    <location>
        <begin position="1864"/>
        <end position="2086"/>
    </location>
</feature>
<keyword evidence="1" id="KW-0175">Coiled coil</keyword>
<feature type="compositionally biased region" description="Basic residues" evidence="2">
    <location>
        <begin position="1436"/>
        <end position="1449"/>
    </location>
</feature>
<feature type="compositionally biased region" description="Basic and acidic residues" evidence="2">
    <location>
        <begin position="43"/>
        <end position="61"/>
    </location>
</feature>
<feature type="region of interest" description="Disordered" evidence="2">
    <location>
        <begin position="486"/>
        <end position="524"/>
    </location>
</feature>
<feature type="compositionally biased region" description="Basic and acidic residues" evidence="2">
    <location>
        <begin position="1332"/>
        <end position="1341"/>
    </location>
</feature>
<feature type="coiled-coil region" evidence="1">
    <location>
        <begin position="965"/>
        <end position="992"/>
    </location>
</feature>
<protein>
    <submittedName>
        <fullName evidence="4">Pericentriolar material 1</fullName>
    </submittedName>
</protein>
<feature type="compositionally biased region" description="Basic and acidic residues" evidence="2">
    <location>
        <begin position="336"/>
        <end position="350"/>
    </location>
</feature>
<feature type="compositionally biased region" description="Low complexity" evidence="2">
    <location>
        <begin position="772"/>
        <end position="781"/>
    </location>
</feature>
<feature type="compositionally biased region" description="Polar residues" evidence="2">
    <location>
        <begin position="1992"/>
        <end position="2002"/>
    </location>
</feature>
<dbReference type="GO" id="GO:1905515">
    <property type="term" value="P:non-motile cilium assembly"/>
    <property type="evidence" value="ECO:0007669"/>
    <property type="project" value="TreeGrafter"/>
</dbReference>
<feature type="region of interest" description="Disordered" evidence="2">
    <location>
        <begin position="317"/>
        <end position="373"/>
    </location>
</feature>
<feature type="compositionally biased region" description="Basic and acidic residues" evidence="2">
    <location>
        <begin position="1901"/>
        <end position="1910"/>
    </location>
</feature>
<dbReference type="PANTHER" id="PTHR14164:SF12">
    <property type="entry name" value="PERICENTRIOLAR MATERIAL 1 PROTEIN"/>
    <property type="match status" value="1"/>
</dbReference>
<feature type="compositionally biased region" description="Polar residues" evidence="2">
    <location>
        <begin position="2068"/>
        <end position="2077"/>
    </location>
</feature>
<gene>
    <name evidence="4" type="primary">PCM1</name>
</gene>
<feature type="coiled-coil region" evidence="1">
    <location>
        <begin position="1129"/>
        <end position="1156"/>
    </location>
</feature>
<feature type="compositionally biased region" description="Polar residues" evidence="2">
    <location>
        <begin position="116"/>
        <end position="132"/>
    </location>
</feature>
<feature type="compositionally biased region" description="Polar residues" evidence="2">
    <location>
        <begin position="1926"/>
        <end position="1940"/>
    </location>
</feature>
<dbReference type="GO" id="GO:0036064">
    <property type="term" value="C:ciliary basal body"/>
    <property type="evidence" value="ECO:0007669"/>
    <property type="project" value="TreeGrafter"/>
</dbReference>
<evidence type="ECO:0000256" key="1">
    <source>
        <dbReference type="SAM" id="Coils"/>
    </source>
</evidence>
<dbReference type="Proteomes" id="UP000694387">
    <property type="component" value="Chromosome 27"/>
</dbReference>
<feature type="compositionally biased region" description="Polar residues" evidence="2">
    <location>
        <begin position="1011"/>
        <end position="1020"/>
    </location>
</feature>
<feature type="coiled-coil region" evidence="1">
    <location>
        <begin position="871"/>
        <end position="908"/>
    </location>
</feature>
<keyword evidence="5" id="KW-1185">Reference proteome</keyword>
<feature type="compositionally biased region" description="Acidic residues" evidence="2">
    <location>
        <begin position="1055"/>
        <end position="1064"/>
    </location>
</feature>
<feature type="compositionally biased region" description="Polar residues" evidence="2">
    <location>
        <begin position="2025"/>
        <end position="2045"/>
    </location>
</feature>
<reference evidence="4 5" key="1">
    <citation type="journal article" date="2020" name="Nat. Commun.">
        <title>Donkey genomes provide new insights into domestication and selection for coat color.</title>
        <authorList>
            <person name="Wang"/>
            <person name="C."/>
            <person name="Li"/>
            <person name="H."/>
            <person name="Guo"/>
            <person name="Y."/>
            <person name="Huang"/>
            <person name="J."/>
            <person name="Sun"/>
            <person name="Y."/>
            <person name="Min"/>
            <person name="J."/>
            <person name="Wang"/>
            <person name="J."/>
            <person name="Fang"/>
            <person name="X."/>
            <person name="Zhao"/>
            <person name="Z."/>
            <person name="Wang"/>
            <person name="S."/>
            <person name="Zhang"/>
            <person name="Y."/>
            <person name="Liu"/>
            <person name="Q."/>
            <person name="Jiang"/>
            <person name="Q."/>
            <person name="Wang"/>
            <person name="X."/>
            <person name="Guo"/>
            <person name="Y."/>
            <person name="Yang"/>
            <person name="C."/>
            <person name="Wang"/>
            <person name="Y."/>
            <person name="Tian"/>
            <person name="F."/>
            <person name="Zhuang"/>
            <person name="G."/>
            <person name="Fan"/>
            <person name="Y."/>
            <person name="Gao"/>
            <person name="Q."/>
            <person name="Li"/>
            <person name="Y."/>
            <person name="Ju"/>
            <person name="Z."/>
            <person name="Li"/>
            <person name="J."/>
            <person name="Li"/>
            <person name="R."/>
            <person name="Hou"/>
            <person name="M."/>
            <person name="Yang"/>
            <person name="G."/>
            <person name="Liu"/>
            <person name="G."/>
            <person name="Liu"/>
            <person name="W."/>
            <person name="Guo"/>
            <person name="J."/>
            <person name="Pan"/>
            <person name="S."/>
            <person name="Fan"/>
            <person name="G."/>
            <person name="Zhang"/>
            <person name="W."/>
            <person name="Zhang"/>
            <person name="R."/>
            <person name="Yu"/>
            <person name="J."/>
            <person name="Zhang"/>
            <person name="X."/>
            <person name="Yin"/>
            <person name="Q."/>
            <person name="Ji"/>
            <person name="C."/>
            <person name="Jin"/>
            <person name="Y."/>
            <person name="Yue"/>
            <person name="G."/>
            <person name="Liu"/>
            <person name="M."/>
            <person name="Xu"/>
            <person name="J."/>
            <person name="Liu"/>
            <person name="S."/>
            <person name="Jordana"/>
            <person name="J."/>
            <person name="Noce"/>
            <person name="A."/>
            <person name="Amills"/>
            <person name="M."/>
            <person name="Wu"/>
            <person name="D.D."/>
            <person name="Li"/>
            <person name="S."/>
            <person name="Zhou"/>
            <person name="X. and Zhong"/>
            <person name="J."/>
        </authorList>
    </citation>
    <scope>NUCLEOTIDE SEQUENCE [LARGE SCALE GENOMIC DNA]</scope>
</reference>
<dbReference type="Pfam" id="PF15717">
    <property type="entry name" value="PCM1_C"/>
    <property type="match status" value="1"/>
</dbReference>
<feature type="region of interest" description="Disordered" evidence="2">
    <location>
        <begin position="1301"/>
        <end position="1358"/>
    </location>
</feature>
<dbReference type="InterPro" id="IPR024138">
    <property type="entry name" value="Pericentriolar_Pcm1"/>
</dbReference>
<feature type="compositionally biased region" description="Acidic residues" evidence="2">
    <location>
        <begin position="1911"/>
        <end position="1921"/>
    </location>
</feature>
<feature type="compositionally biased region" description="Polar residues" evidence="2">
    <location>
        <begin position="1301"/>
        <end position="1313"/>
    </location>
</feature>
<evidence type="ECO:0000313" key="4">
    <source>
        <dbReference type="Ensembl" id="ENSEASP00005025349.2"/>
    </source>
</evidence>